<accession>A0A1X7UIX0</accession>
<proteinExistence type="predicted"/>
<organism evidence="1">
    <name type="scientific">Amphimedon queenslandica</name>
    <name type="common">Sponge</name>
    <dbReference type="NCBI Taxonomy" id="400682"/>
    <lineage>
        <taxon>Eukaryota</taxon>
        <taxon>Metazoa</taxon>
        <taxon>Porifera</taxon>
        <taxon>Demospongiae</taxon>
        <taxon>Heteroscleromorpha</taxon>
        <taxon>Haplosclerida</taxon>
        <taxon>Niphatidae</taxon>
        <taxon>Amphimedon</taxon>
    </lineage>
</organism>
<evidence type="ECO:0000313" key="1">
    <source>
        <dbReference type="EnsemblMetazoa" id="Aqu2.1.27697_001"/>
    </source>
</evidence>
<dbReference type="AlphaFoldDB" id="A0A1X7UIX0"/>
<protein>
    <submittedName>
        <fullName evidence="1">Uncharacterized protein</fullName>
    </submittedName>
</protein>
<dbReference type="EnsemblMetazoa" id="Aqu2.1.27697_001">
    <property type="protein sequence ID" value="Aqu2.1.27697_001"/>
    <property type="gene ID" value="Aqu2.1.27697"/>
</dbReference>
<sequence>MVYQCQELKKYPGGLRYFQNHRKEYCTKVIECIHLRLAWSDLELMRDIVIVLGTQWWEKAVEENDSMEAIT</sequence>
<reference evidence="1" key="1">
    <citation type="submission" date="2017-05" db="UniProtKB">
        <authorList>
            <consortium name="EnsemblMetazoa"/>
        </authorList>
    </citation>
    <scope>IDENTIFICATION</scope>
</reference>
<name>A0A1X7UIX0_AMPQE</name>
<dbReference type="InParanoid" id="A0A1X7UIX0"/>